<evidence type="ECO:0000256" key="2">
    <source>
        <dbReference type="SAM" id="MobiDB-lite"/>
    </source>
</evidence>
<feature type="compositionally biased region" description="Polar residues" evidence="2">
    <location>
        <begin position="9"/>
        <end position="25"/>
    </location>
</feature>
<feature type="region of interest" description="Disordered" evidence="2">
    <location>
        <begin position="1"/>
        <end position="28"/>
    </location>
</feature>
<dbReference type="Gene3D" id="4.10.60.10">
    <property type="entry name" value="Zinc finger, CCHC-type"/>
    <property type="match status" value="2"/>
</dbReference>
<dbReference type="InterPro" id="IPR036875">
    <property type="entry name" value="Znf_CCHC_sf"/>
</dbReference>
<keyword evidence="5" id="KW-1185">Reference proteome</keyword>
<comment type="caution">
    <text evidence="4">The sequence shown here is derived from an EMBL/GenBank/DDBJ whole genome shotgun (WGS) entry which is preliminary data.</text>
</comment>
<feature type="non-terminal residue" evidence="4">
    <location>
        <position position="1"/>
    </location>
</feature>
<dbReference type="Gene3D" id="2.40.70.10">
    <property type="entry name" value="Acid Proteases"/>
    <property type="match status" value="1"/>
</dbReference>
<dbReference type="SUPFAM" id="SSF57756">
    <property type="entry name" value="Retrovirus zinc finger-like domains"/>
    <property type="match status" value="1"/>
</dbReference>
<accession>A0A392NLC9</accession>
<dbReference type="CDD" id="cd00303">
    <property type="entry name" value="retropepsin_like"/>
    <property type="match status" value="1"/>
</dbReference>
<keyword evidence="1" id="KW-0479">Metal-binding</keyword>
<evidence type="ECO:0000259" key="3">
    <source>
        <dbReference type="PROSITE" id="PS50158"/>
    </source>
</evidence>
<dbReference type="Pfam" id="PF00098">
    <property type="entry name" value="zf-CCHC"/>
    <property type="match status" value="2"/>
</dbReference>
<evidence type="ECO:0000313" key="5">
    <source>
        <dbReference type="Proteomes" id="UP000265520"/>
    </source>
</evidence>
<feature type="domain" description="CCHC-type" evidence="3">
    <location>
        <begin position="55"/>
        <end position="69"/>
    </location>
</feature>
<sequence>WKGNKPYNRPQNNRGSNRSVNQGTRGNPVREKQNCFRCGEEGHYANECGIPNFNCHNCQKTGHFARDCKAPRVEPSANANQGARPTAKGRVYCMGTEVSGQASNAIHEDCQIAGNTLTALIDTEATHSFISLDCAHRLKLIVSPLPFDLNVSTPARDLVVNIA</sequence>
<dbReference type="GO" id="GO:0008270">
    <property type="term" value="F:zinc ion binding"/>
    <property type="evidence" value="ECO:0007669"/>
    <property type="project" value="UniProtKB-KW"/>
</dbReference>
<dbReference type="PANTHER" id="PTHR15503:SF22">
    <property type="entry name" value="TRANSPOSON TY3-I GAG POLYPROTEIN"/>
    <property type="match status" value="1"/>
</dbReference>
<organism evidence="4 5">
    <name type="scientific">Trifolium medium</name>
    <dbReference type="NCBI Taxonomy" id="97028"/>
    <lineage>
        <taxon>Eukaryota</taxon>
        <taxon>Viridiplantae</taxon>
        <taxon>Streptophyta</taxon>
        <taxon>Embryophyta</taxon>
        <taxon>Tracheophyta</taxon>
        <taxon>Spermatophyta</taxon>
        <taxon>Magnoliopsida</taxon>
        <taxon>eudicotyledons</taxon>
        <taxon>Gunneridae</taxon>
        <taxon>Pentapetalae</taxon>
        <taxon>rosids</taxon>
        <taxon>fabids</taxon>
        <taxon>Fabales</taxon>
        <taxon>Fabaceae</taxon>
        <taxon>Papilionoideae</taxon>
        <taxon>50 kb inversion clade</taxon>
        <taxon>NPAAA clade</taxon>
        <taxon>Hologalegina</taxon>
        <taxon>IRL clade</taxon>
        <taxon>Trifolieae</taxon>
        <taxon>Trifolium</taxon>
    </lineage>
</organism>
<feature type="non-terminal residue" evidence="4">
    <location>
        <position position="163"/>
    </location>
</feature>
<proteinExistence type="predicted"/>
<keyword evidence="1" id="KW-0862">Zinc</keyword>
<evidence type="ECO:0000256" key="1">
    <source>
        <dbReference type="PROSITE-ProRule" id="PRU00047"/>
    </source>
</evidence>
<name>A0A392NLC9_9FABA</name>
<dbReference type="SMART" id="SM00343">
    <property type="entry name" value="ZnF_C2HC"/>
    <property type="match status" value="2"/>
</dbReference>
<dbReference type="AlphaFoldDB" id="A0A392NLC9"/>
<dbReference type="InterPro" id="IPR032567">
    <property type="entry name" value="RTL1-rel"/>
</dbReference>
<protein>
    <submittedName>
        <fullName evidence="4">Enzymatic polyprotein</fullName>
    </submittedName>
</protein>
<dbReference type="InterPro" id="IPR021109">
    <property type="entry name" value="Peptidase_aspartic_dom_sf"/>
</dbReference>
<feature type="domain" description="CCHC-type" evidence="3">
    <location>
        <begin position="35"/>
        <end position="48"/>
    </location>
</feature>
<keyword evidence="1" id="KW-0863">Zinc-finger</keyword>
<evidence type="ECO:0000313" key="4">
    <source>
        <dbReference type="EMBL" id="MCI00194.1"/>
    </source>
</evidence>
<dbReference type="Proteomes" id="UP000265520">
    <property type="component" value="Unassembled WGS sequence"/>
</dbReference>
<dbReference type="Pfam" id="PF08284">
    <property type="entry name" value="RVP_2"/>
    <property type="match status" value="1"/>
</dbReference>
<dbReference type="InterPro" id="IPR001878">
    <property type="entry name" value="Znf_CCHC"/>
</dbReference>
<dbReference type="GO" id="GO:0003676">
    <property type="term" value="F:nucleic acid binding"/>
    <property type="evidence" value="ECO:0007669"/>
    <property type="project" value="InterPro"/>
</dbReference>
<reference evidence="4 5" key="1">
    <citation type="journal article" date="2018" name="Front. Plant Sci.">
        <title>Red Clover (Trifolium pratense) and Zigzag Clover (T. medium) - A Picture of Genomic Similarities and Differences.</title>
        <authorList>
            <person name="Dluhosova J."/>
            <person name="Istvanek J."/>
            <person name="Nedelnik J."/>
            <person name="Repkova J."/>
        </authorList>
    </citation>
    <scope>NUCLEOTIDE SEQUENCE [LARGE SCALE GENOMIC DNA]</scope>
    <source>
        <strain evidence="5">cv. 10/8</strain>
        <tissue evidence="4">Leaf</tissue>
    </source>
</reference>
<dbReference type="EMBL" id="LXQA010042481">
    <property type="protein sequence ID" value="MCI00194.1"/>
    <property type="molecule type" value="Genomic_DNA"/>
</dbReference>
<dbReference type="PANTHER" id="PTHR15503">
    <property type="entry name" value="LDOC1 RELATED"/>
    <property type="match status" value="1"/>
</dbReference>
<dbReference type="PROSITE" id="PS50158">
    <property type="entry name" value="ZF_CCHC"/>
    <property type="match status" value="2"/>
</dbReference>